<dbReference type="EMBL" id="BX548175">
    <property type="protein sequence ID" value="CAX32012.1"/>
    <property type="molecule type" value="Genomic_DNA"/>
</dbReference>
<organism evidence="1 2">
    <name type="scientific">Prochlorococcus marinus (strain MIT 9313)</name>
    <dbReference type="NCBI Taxonomy" id="74547"/>
    <lineage>
        <taxon>Bacteria</taxon>
        <taxon>Bacillati</taxon>
        <taxon>Cyanobacteriota</taxon>
        <taxon>Cyanophyceae</taxon>
        <taxon>Synechococcales</taxon>
        <taxon>Prochlorococcaceae</taxon>
        <taxon>Prochlorococcus</taxon>
    </lineage>
</organism>
<evidence type="ECO:0000313" key="2">
    <source>
        <dbReference type="Proteomes" id="UP000001423"/>
    </source>
</evidence>
<protein>
    <submittedName>
        <fullName evidence="1">Uncharacterized protein</fullName>
    </submittedName>
</protein>
<evidence type="ECO:0000313" key="1">
    <source>
        <dbReference type="EMBL" id="CAX32012.1"/>
    </source>
</evidence>
<proteinExistence type="predicted"/>
<name>B9ERY4_PROMM</name>
<dbReference type="HOGENOM" id="CLU_3139479_0_0_3"/>
<reference evidence="1 2" key="1">
    <citation type="journal article" date="2003" name="Nature">
        <title>Genome divergence in two Prochlorococcus ecotypes reflects oceanic niche differentiation.</title>
        <authorList>
            <person name="Rocap G."/>
            <person name="Larimer F.W."/>
            <person name="Lamerdin J.E."/>
            <person name="Malfatti S."/>
            <person name="Chain P."/>
            <person name="Ahlgren N.A."/>
            <person name="Arellano A."/>
            <person name="Coleman M."/>
            <person name="Hauser L."/>
            <person name="Hess W.R."/>
            <person name="Johnson Z.I."/>
            <person name="Land M.L."/>
            <person name="Lindell D."/>
            <person name="Post A.F."/>
            <person name="Regala W."/>
            <person name="Shah M."/>
            <person name="Shaw S.L."/>
            <person name="Steglich C."/>
            <person name="Sullivan M.B."/>
            <person name="Ting C.S."/>
            <person name="Tolonen A."/>
            <person name="Webb E.A."/>
            <person name="Zinser E.R."/>
            <person name="Chisholm S.W."/>
        </authorList>
    </citation>
    <scope>NUCLEOTIDE SEQUENCE [LARGE SCALE GENOMIC DNA]</scope>
    <source>
        <strain evidence="2">MIT 9313</strain>
    </source>
</reference>
<dbReference type="KEGG" id="pmt:PMT_2494"/>
<gene>
    <name evidence="1" type="ordered locus">PMT_2494</name>
</gene>
<sequence>MLRSLRLPLSLTGAAALALAISPIQPVVVQEDGSTADLGVM</sequence>
<dbReference type="AlphaFoldDB" id="B9ERY4"/>
<dbReference type="Proteomes" id="UP000001423">
    <property type="component" value="Chromosome"/>
</dbReference>
<accession>B9ERY4</accession>
<keyword evidence="2" id="KW-1185">Reference proteome</keyword>